<gene>
    <name evidence="6" type="ORF">MON41_17230</name>
</gene>
<keyword evidence="2" id="KW-0238">DNA-binding</keyword>
<keyword evidence="1" id="KW-0805">Transcription regulation</keyword>
<dbReference type="EMBL" id="JALBUU010000029">
    <property type="protein sequence ID" value="MCI0755465.1"/>
    <property type="molecule type" value="Genomic_DNA"/>
</dbReference>
<reference evidence="6 7" key="1">
    <citation type="submission" date="2022-03" db="EMBL/GenBank/DDBJ databases">
        <title>Complete genome analysis of Roseomonas KG 17.1 : a prolific producer of plant growth promoters.</title>
        <authorList>
            <person name="Saadouli I."/>
            <person name="Najjari A."/>
            <person name="Mosbah A."/>
            <person name="Ouzari H.I."/>
        </authorList>
    </citation>
    <scope>NUCLEOTIDE SEQUENCE [LARGE SCALE GENOMIC DNA]</scope>
    <source>
        <strain evidence="6 7">KG17-1</strain>
    </source>
</reference>
<comment type="caution">
    <text evidence="6">The sequence shown here is derived from an EMBL/GenBank/DDBJ whole genome shotgun (WGS) entry which is preliminary data.</text>
</comment>
<evidence type="ECO:0000259" key="5">
    <source>
        <dbReference type="PROSITE" id="PS01124"/>
    </source>
</evidence>
<dbReference type="InterPro" id="IPR018060">
    <property type="entry name" value="HTH_AraC"/>
</dbReference>
<sequence length="298" mass="33177">MTDKTSAEMLEAHIVGRLIADGGRRSSKDVIVQIFARDAVQDSFIVPAVAEPLIVWVLKGSAVVEERDMGGAWIANDVRAGDFFLTDSDEPYELRWRSHDGEPFEVMHLYLGLPLLARAAREVHGAASRPVLRDVSGAHDAELGLLMEALAREVSGQAQPSTLLLEGLAQAASIHLVRRYTDPERSNVHRRSALPAYRLRRVTDQMQQELANDFDLDRYARIAGMSAAHFSRQFKRSTGFAPSQYFIRMRIAVARQLLRETDRPIISIGMDVGYTSPSHFSQVFRKETGVSPGAYRGS</sequence>
<keyword evidence="4" id="KW-0804">Transcription</keyword>
<dbReference type="PANTHER" id="PTHR46796:SF6">
    <property type="entry name" value="ARAC SUBFAMILY"/>
    <property type="match status" value="1"/>
</dbReference>
<evidence type="ECO:0000256" key="4">
    <source>
        <dbReference type="ARBA" id="ARBA00023163"/>
    </source>
</evidence>
<evidence type="ECO:0000256" key="2">
    <source>
        <dbReference type="ARBA" id="ARBA00023125"/>
    </source>
</evidence>
<evidence type="ECO:0000256" key="1">
    <source>
        <dbReference type="ARBA" id="ARBA00023015"/>
    </source>
</evidence>
<keyword evidence="7" id="KW-1185">Reference proteome</keyword>
<dbReference type="SUPFAM" id="SSF46689">
    <property type="entry name" value="Homeodomain-like"/>
    <property type="match status" value="2"/>
</dbReference>
<dbReference type="InterPro" id="IPR018062">
    <property type="entry name" value="HTH_AraC-typ_CS"/>
</dbReference>
<dbReference type="RefSeq" id="WP_241793414.1">
    <property type="nucleotide sequence ID" value="NZ_JALBUU010000029.1"/>
</dbReference>
<dbReference type="InterPro" id="IPR050204">
    <property type="entry name" value="AraC_XylS_family_regulators"/>
</dbReference>
<dbReference type="Gene3D" id="1.10.10.60">
    <property type="entry name" value="Homeodomain-like"/>
    <property type="match status" value="2"/>
</dbReference>
<protein>
    <submittedName>
        <fullName evidence="6">AraC family transcriptional regulator</fullName>
    </submittedName>
</protein>
<dbReference type="PROSITE" id="PS01124">
    <property type="entry name" value="HTH_ARAC_FAMILY_2"/>
    <property type="match status" value="1"/>
</dbReference>
<dbReference type="Pfam" id="PF02311">
    <property type="entry name" value="AraC_binding"/>
    <property type="match status" value="1"/>
</dbReference>
<dbReference type="InterPro" id="IPR009057">
    <property type="entry name" value="Homeodomain-like_sf"/>
</dbReference>
<proteinExistence type="predicted"/>
<evidence type="ECO:0000313" key="6">
    <source>
        <dbReference type="EMBL" id="MCI0755465.1"/>
    </source>
</evidence>
<name>A0ABS9W849_9PROT</name>
<dbReference type="InterPro" id="IPR020449">
    <property type="entry name" value="Tscrpt_reg_AraC-type_HTH"/>
</dbReference>
<dbReference type="Pfam" id="PF12833">
    <property type="entry name" value="HTH_18"/>
    <property type="match status" value="1"/>
</dbReference>
<organism evidence="6 7">
    <name type="scientific">Teichococcus vastitatis</name>
    <dbReference type="NCBI Taxonomy" id="2307076"/>
    <lineage>
        <taxon>Bacteria</taxon>
        <taxon>Pseudomonadati</taxon>
        <taxon>Pseudomonadota</taxon>
        <taxon>Alphaproteobacteria</taxon>
        <taxon>Acetobacterales</taxon>
        <taxon>Roseomonadaceae</taxon>
        <taxon>Roseomonas</taxon>
    </lineage>
</organism>
<feature type="domain" description="HTH araC/xylS-type" evidence="5">
    <location>
        <begin position="200"/>
        <end position="298"/>
    </location>
</feature>
<dbReference type="PRINTS" id="PR00032">
    <property type="entry name" value="HTHARAC"/>
</dbReference>
<dbReference type="PROSITE" id="PS00041">
    <property type="entry name" value="HTH_ARAC_FAMILY_1"/>
    <property type="match status" value="1"/>
</dbReference>
<evidence type="ECO:0000256" key="3">
    <source>
        <dbReference type="ARBA" id="ARBA00023159"/>
    </source>
</evidence>
<accession>A0ABS9W849</accession>
<dbReference type="PANTHER" id="PTHR46796">
    <property type="entry name" value="HTH-TYPE TRANSCRIPTIONAL ACTIVATOR RHAS-RELATED"/>
    <property type="match status" value="1"/>
</dbReference>
<evidence type="ECO:0000313" key="7">
    <source>
        <dbReference type="Proteomes" id="UP001201985"/>
    </source>
</evidence>
<dbReference type="SMART" id="SM00342">
    <property type="entry name" value="HTH_ARAC"/>
    <property type="match status" value="1"/>
</dbReference>
<keyword evidence="3" id="KW-0010">Activator</keyword>
<dbReference type="InterPro" id="IPR003313">
    <property type="entry name" value="AraC-bd"/>
</dbReference>
<dbReference type="Proteomes" id="UP001201985">
    <property type="component" value="Unassembled WGS sequence"/>
</dbReference>